<reference evidence="1 2" key="1">
    <citation type="journal article" date="2012" name="New Phytol.">
        <title>Insight into trade-off between wood decay and parasitism from the genome of a fungal forest pathogen.</title>
        <authorList>
            <person name="Olson A."/>
            <person name="Aerts A."/>
            <person name="Asiegbu F."/>
            <person name="Belbahri L."/>
            <person name="Bouzid O."/>
            <person name="Broberg A."/>
            <person name="Canback B."/>
            <person name="Coutinho P.M."/>
            <person name="Cullen D."/>
            <person name="Dalman K."/>
            <person name="Deflorio G."/>
            <person name="van Diepen L.T."/>
            <person name="Dunand C."/>
            <person name="Duplessis S."/>
            <person name="Durling M."/>
            <person name="Gonthier P."/>
            <person name="Grimwood J."/>
            <person name="Fossdal C.G."/>
            <person name="Hansson D."/>
            <person name="Henrissat B."/>
            <person name="Hietala A."/>
            <person name="Himmelstrand K."/>
            <person name="Hoffmeister D."/>
            <person name="Hogberg N."/>
            <person name="James T.Y."/>
            <person name="Karlsson M."/>
            <person name="Kohler A."/>
            <person name="Kues U."/>
            <person name="Lee Y.H."/>
            <person name="Lin Y.C."/>
            <person name="Lind M."/>
            <person name="Lindquist E."/>
            <person name="Lombard V."/>
            <person name="Lucas S."/>
            <person name="Lunden K."/>
            <person name="Morin E."/>
            <person name="Murat C."/>
            <person name="Park J."/>
            <person name="Raffaello T."/>
            <person name="Rouze P."/>
            <person name="Salamov A."/>
            <person name="Schmutz J."/>
            <person name="Solheim H."/>
            <person name="Stahlberg J."/>
            <person name="Velez H."/>
            <person name="de Vries R.P."/>
            <person name="Wiebenga A."/>
            <person name="Woodward S."/>
            <person name="Yakovlev I."/>
            <person name="Garbelotto M."/>
            <person name="Martin F."/>
            <person name="Grigoriev I.V."/>
            <person name="Stenlid J."/>
        </authorList>
    </citation>
    <scope>NUCLEOTIDE SEQUENCE [LARGE SCALE GENOMIC DNA]</scope>
    <source>
        <strain evidence="1 2">TC 32-1</strain>
    </source>
</reference>
<accession>W4JSB3</accession>
<sequence length="102" mass="11520">SLYLSRFDFTLSYKAGLTNHSDALSRHPDLSEGVEFDNKAQILLPAKLFNKSSKTEAKPNQKMHVKSMEIISLDFISLIQHLCSEHNTLMDMGLTKLLQKGL</sequence>
<dbReference type="HOGENOM" id="CLU_2284079_0_0_1"/>
<dbReference type="InParanoid" id="W4JSB3"/>
<name>W4JSB3_HETIT</name>
<proteinExistence type="predicted"/>
<dbReference type="KEGG" id="hir:HETIRDRAFT_53544"/>
<dbReference type="AlphaFoldDB" id="W4JSB3"/>
<feature type="non-terminal residue" evidence="1">
    <location>
        <position position="1"/>
    </location>
</feature>
<protein>
    <submittedName>
        <fullName evidence="1">Uncharacterized protein</fullName>
    </submittedName>
</protein>
<dbReference type="RefSeq" id="XP_009551189.1">
    <property type="nucleotide sequence ID" value="XM_009552894.1"/>
</dbReference>
<dbReference type="EMBL" id="KI925464">
    <property type="protein sequence ID" value="ETW76452.1"/>
    <property type="molecule type" value="Genomic_DNA"/>
</dbReference>
<keyword evidence="2" id="KW-1185">Reference proteome</keyword>
<evidence type="ECO:0000313" key="2">
    <source>
        <dbReference type="Proteomes" id="UP000030671"/>
    </source>
</evidence>
<evidence type="ECO:0000313" key="1">
    <source>
        <dbReference type="EMBL" id="ETW76452.1"/>
    </source>
</evidence>
<dbReference type="GeneID" id="20678263"/>
<dbReference type="OrthoDB" id="2793524at2759"/>
<organism evidence="1 2">
    <name type="scientific">Heterobasidion irregulare (strain TC 32-1)</name>
    <dbReference type="NCBI Taxonomy" id="747525"/>
    <lineage>
        <taxon>Eukaryota</taxon>
        <taxon>Fungi</taxon>
        <taxon>Dikarya</taxon>
        <taxon>Basidiomycota</taxon>
        <taxon>Agaricomycotina</taxon>
        <taxon>Agaricomycetes</taxon>
        <taxon>Russulales</taxon>
        <taxon>Bondarzewiaceae</taxon>
        <taxon>Heterobasidion</taxon>
        <taxon>Heterobasidion annosum species complex</taxon>
    </lineage>
</organism>
<gene>
    <name evidence="1" type="ORF">HETIRDRAFT_53544</name>
</gene>
<dbReference type="Proteomes" id="UP000030671">
    <property type="component" value="Unassembled WGS sequence"/>
</dbReference>